<sequence>MASGACLTIHSSPNARLPHCSSCEFRPRTARGNLGGSGCTSSDDEDEYEPSVWAELLAAEAAQWEDGEDPGPPKRGKVITEKARAMLCESQRCRTWLDLKLWFGFEEKDLSAADFNEVFISVRNEGSGLFEHFVELGKKTLETLTEMFFFRHYSVYAAGGLTGSDFASFREGAAEFVAPLPMPLPPDFQARLSQQVPQLLYTQKHTDRTCAPVSLYRFGLAYLAGAQGVKTRQAVVEYVHACIGYACCCSGNNNKSLYVWGSVLIEHIYWTQRVTSGNTRDESALIHDLQEYLGYKYSTLTPKVLRALDATDEAKVVAAPPGERVLRVYLEDFFEHLADESGVDPEDKAAWTSREIRHFLASPAIPLFSCLFLSLSPFLAEPRYNASALQGEKGFPCVWGELPPSTSYVSAFMALLSVCWRQETEDTAKVWMKALVQRLRQLQLVAEVVSLDAQNLKARQRRVRSLDVRRMDYVNEGLLGKYLLWSTAFEQEDATRRREERAALEAAHRLDPTPEALALFASQAPLAPPCGGVCAPVSRVLGAFGVKPSVHSGRSEPRSAFPRSYGLPTSRGLWTIRDTSGKVLYEMIYAGGPVQPFRLQQAAKTRANETQTTGDRQRLRVAPSRARSNFASAALKSGFYTEMPFS</sequence>
<keyword evidence="3" id="KW-1185">Reference proteome</keyword>
<dbReference type="OMA" id="SCEFRPR"/>
<protein>
    <recommendedName>
        <fullName evidence="4">Apicomplexan specific protein, related</fullName>
    </recommendedName>
</protein>
<organism evidence="1 3">
    <name type="scientific">Neospora caninum (strain Liverpool)</name>
    <dbReference type="NCBI Taxonomy" id="572307"/>
    <lineage>
        <taxon>Eukaryota</taxon>
        <taxon>Sar</taxon>
        <taxon>Alveolata</taxon>
        <taxon>Apicomplexa</taxon>
        <taxon>Conoidasida</taxon>
        <taxon>Coccidia</taxon>
        <taxon>Eucoccidiorida</taxon>
        <taxon>Eimeriorina</taxon>
        <taxon>Sarcocystidae</taxon>
        <taxon>Neospora</taxon>
    </lineage>
</organism>
<name>F0VPN8_NEOCL</name>
<reference evidence="3" key="3">
    <citation type="journal article" date="2012" name="PLoS Pathog.">
        <title>Comparative genomics of the apicomplexan parasites Toxoplasma gondii and Neospora caninum: Coccidia differing in host range and transmission strategy.</title>
        <authorList>
            <person name="Reid A.J."/>
            <person name="Vermont S.J."/>
            <person name="Cotton J.A."/>
            <person name="Harris D."/>
            <person name="Hill-Cawthorne G.A."/>
            <person name="Konen-Waisman S."/>
            <person name="Latham S.M."/>
            <person name="Mourier T."/>
            <person name="Norton R."/>
            <person name="Quail M.A."/>
            <person name="Sanders M."/>
            <person name="Shanmugam D."/>
            <person name="Sohal A."/>
            <person name="Wasmuth J.D."/>
            <person name="Brunk B."/>
            <person name="Grigg M.E."/>
            <person name="Howard J.C."/>
            <person name="Parkinson J."/>
            <person name="Roos D.S."/>
            <person name="Trees A.J."/>
            <person name="Berriman M."/>
            <person name="Pain A."/>
            <person name="Wastling J.M."/>
        </authorList>
    </citation>
    <scope>NUCLEOTIDE SEQUENCE [LARGE SCALE GENOMIC DNA]</scope>
    <source>
        <strain evidence="3">Liverpool</strain>
    </source>
</reference>
<dbReference type="RefSeq" id="XP_003885711.1">
    <property type="nucleotide sequence ID" value="XM_003885662.1"/>
</dbReference>
<reference evidence="1" key="1">
    <citation type="submission" date="2011-02" db="EMBL/GenBank/DDBJ databases">
        <authorList>
            <person name="Aslett M."/>
        </authorList>
    </citation>
    <scope>NUCLEOTIDE SEQUENCE</scope>
    <source>
        <strain evidence="1">Liverpool</strain>
    </source>
</reference>
<dbReference type="Proteomes" id="UP000007494">
    <property type="component" value="Chromosome XII"/>
</dbReference>
<accession>F0VPN8</accession>
<dbReference type="InParanoid" id="F0VPN8"/>
<dbReference type="OrthoDB" id="330174at2759"/>
<dbReference type="eggNOG" id="ENOG502S32E">
    <property type="taxonomic scope" value="Eukaryota"/>
</dbReference>
<dbReference type="EMBL" id="LN714487">
    <property type="protein sequence ID" value="CEL70427.1"/>
    <property type="molecule type" value="Genomic_DNA"/>
</dbReference>
<gene>
    <name evidence="2" type="ORF">BN1204_061090</name>
    <name evidence="1" type="ORF">NCLIV_061090</name>
</gene>
<evidence type="ECO:0008006" key="4">
    <source>
        <dbReference type="Google" id="ProtNLM"/>
    </source>
</evidence>
<proteinExistence type="predicted"/>
<evidence type="ECO:0000313" key="1">
    <source>
        <dbReference type="EMBL" id="CBZ55685.1"/>
    </source>
</evidence>
<evidence type="ECO:0000313" key="3">
    <source>
        <dbReference type="Proteomes" id="UP000007494"/>
    </source>
</evidence>
<dbReference type="EMBL" id="FR823393">
    <property type="protein sequence ID" value="CBZ55685.1"/>
    <property type="molecule type" value="Genomic_DNA"/>
</dbReference>
<evidence type="ECO:0000313" key="2">
    <source>
        <dbReference type="EMBL" id="CEL70427.1"/>
    </source>
</evidence>
<reference evidence="1" key="2">
    <citation type="submission" date="2011-03" db="EMBL/GenBank/DDBJ databases">
        <title>Comparative genomics and transcriptomics of Neospora caninum and Toxoplasma gondii.</title>
        <authorList>
            <person name="Reid A.J."/>
            <person name="Sohal A."/>
            <person name="Harris D."/>
            <person name="Quail M."/>
            <person name="Sanders M."/>
            <person name="Berriman M."/>
            <person name="Wastling J.M."/>
            <person name="Pain A."/>
        </authorList>
    </citation>
    <scope>NUCLEOTIDE SEQUENCE</scope>
    <source>
        <strain evidence="1">Liverpool</strain>
    </source>
</reference>
<dbReference type="VEuPathDB" id="ToxoDB:NCLIV_061090"/>
<dbReference type="AlphaFoldDB" id="F0VPN8"/>
<reference evidence="2" key="4">
    <citation type="journal article" date="2015" name="PLoS ONE">
        <title>Comprehensive Evaluation of Toxoplasma gondii VEG and Neospora caninum LIV Genomes with Tachyzoite Stage Transcriptome and Proteome Defines Novel Transcript Features.</title>
        <authorList>
            <person name="Ramaprasad A."/>
            <person name="Mourier T."/>
            <person name="Naeem R."/>
            <person name="Malas T.B."/>
            <person name="Moussa E."/>
            <person name="Panigrahi A."/>
            <person name="Vermont S.J."/>
            <person name="Otto T.D."/>
            <person name="Wastling J."/>
            <person name="Pain A."/>
        </authorList>
    </citation>
    <scope>NUCLEOTIDE SEQUENCE</scope>
    <source>
        <strain evidence="2">Liverpool</strain>
    </source>
</reference>
<dbReference type="GeneID" id="13441116"/>